<organism evidence="6 7">
    <name type="scientific">Rubrivirga marina</name>
    <dbReference type="NCBI Taxonomy" id="1196024"/>
    <lineage>
        <taxon>Bacteria</taxon>
        <taxon>Pseudomonadati</taxon>
        <taxon>Rhodothermota</taxon>
        <taxon>Rhodothermia</taxon>
        <taxon>Rhodothermales</taxon>
        <taxon>Rubricoccaceae</taxon>
        <taxon>Rubrivirga</taxon>
    </lineage>
</organism>
<dbReference type="GO" id="GO:0003677">
    <property type="term" value="F:DNA binding"/>
    <property type="evidence" value="ECO:0007669"/>
    <property type="project" value="UniProtKB-KW"/>
</dbReference>
<reference evidence="6 7" key="1">
    <citation type="submission" date="2016-11" db="EMBL/GenBank/DDBJ databases">
        <title>Study of marine rhodopsin-containing bacteria.</title>
        <authorList>
            <person name="Yoshizawa S."/>
            <person name="Kumagai Y."/>
            <person name="Kogure K."/>
        </authorList>
    </citation>
    <scope>NUCLEOTIDE SEQUENCE [LARGE SCALE GENOMIC DNA]</scope>
    <source>
        <strain evidence="6 7">SAORIC-28</strain>
    </source>
</reference>
<dbReference type="PROSITE" id="PS50937">
    <property type="entry name" value="HTH_MERR_2"/>
    <property type="match status" value="1"/>
</dbReference>
<evidence type="ECO:0000313" key="6">
    <source>
        <dbReference type="EMBL" id="PAP74524.1"/>
    </source>
</evidence>
<keyword evidence="2" id="KW-0238">DNA-binding</keyword>
<dbReference type="PRINTS" id="PR00040">
    <property type="entry name" value="HTHMERR"/>
</dbReference>
<dbReference type="InterPro" id="IPR009061">
    <property type="entry name" value="DNA-bd_dom_put_sf"/>
</dbReference>
<evidence type="ECO:0000256" key="1">
    <source>
        <dbReference type="ARBA" id="ARBA00023015"/>
    </source>
</evidence>
<dbReference type="PANTHER" id="PTHR30204">
    <property type="entry name" value="REDOX-CYCLING DRUG-SENSING TRANSCRIPTIONAL ACTIVATOR SOXR"/>
    <property type="match status" value="1"/>
</dbReference>
<dbReference type="EMBL" id="MQWD01000005">
    <property type="protein sequence ID" value="PAP74524.1"/>
    <property type="molecule type" value="Genomic_DNA"/>
</dbReference>
<dbReference type="InterPro" id="IPR047057">
    <property type="entry name" value="MerR_fam"/>
</dbReference>
<dbReference type="AlphaFoldDB" id="A0A271IUR1"/>
<evidence type="ECO:0000256" key="2">
    <source>
        <dbReference type="ARBA" id="ARBA00023125"/>
    </source>
</evidence>
<dbReference type="Proteomes" id="UP000216339">
    <property type="component" value="Unassembled WGS sequence"/>
</dbReference>
<gene>
    <name evidence="6" type="ORF">BSZ37_20270</name>
</gene>
<keyword evidence="7" id="KW-1185">Reference proteome</keyword>
<keyword evidence="1" id="KW-0805">Transcription regulation</keyword>
<name>A0A271IUR1_9BACT</name>
<dbReference type="GO" id="GO:0003700">
    <property type="term" value="F:DNA-binding transcription factor activity"/>
    <property type="evidence" value="ECO:0007669"/>
    <property type="project" value="InterPro"/>
</dbReference>
<keyword evidence="3" id="KW-0804">Transcription</keyword>
<evidence type="ECO:0000259" key="5">
    <source>
        <dbReference type="PROSITE" id="PS50937"/>
    </source>
</evidence>
<evidence type="ECO:0000313" key="7">
    <source>
        <dbReference type="Proteomes" id="UP000216339"/>
    </source>
</evidence>
<comment type="caution">
    <text evidence="6">The sequence shown here is derived from an EMBL/GenBank/DDBJ whole genome shotgun (WGS) entry which is preliminary data.</text>
</comment>
<dbReference type="CDD" id="cd04770">
    <property type="entry name" value="HTH_HMRTR"/>
    <property type="match status" value="1"/>
</dbReference>
<dbReference type="PROSITE" id="PS00552">
    <property type="entry name" value="HTH_MERR_1"/>
    <property type="match status" value="1"/>
</dbReference>
<evidence type="ECO:0000256" key="4">
    <source>
        <dbReference type="SAM" id="Coils"/>
    </source>
</evidence>
<keyword evidence="4" id="KW-0175">Coiled coil</keyword>
<dbReference type="InterPro" id="IPR000551">
    <property type="entry name" value="MerR-type_HTH_dom"/>
</dbReference>
<protein>
    <recommendedName>
        <fullName evidence="5">HTH merR-type domain-containing protein</fullName>
    </recommendedName>
</protein>
<feature type="coiled-coil region" evidence="4">
    <location>
        <begin position="86"/>
        <end position="113"/>
    </location>
</feature>
<feature type="domain" description="HTH merR-type" evidence="5">
    <location>
        <begin position="4"/>
        <end position="73"/>
    </location>
</feature>
<dbReference type="OrthoDB" id="9791488at2"/>
<accession>A0A271IUR1</accession>
<sequence>MSTTMTRGQVADASGVTSETVRYYEERGLIPPPRRSPSGYRLYGPAYVERIRFVKRAQELGFTLSEAGGLLEVGLDAPEGGCGDVRAEALAKLADVEEKLRDLASIRDALRALADACPGAGPRSACPILDTLRGA</sequence>
<proteinExistence type="predicted"/>
<dbReference type="SUPFAM" id="SSF46955">
    <property type="entry name" value="Putative DNA-binding domain"/>
    <property type="match status" value="1"/>
</dbReference>
<dbReference type="Pfam" id="PF13411">
    <property type="entry name" value="MerR_1"/>
    <property type="match status" value="1"/>
</dbReference>
<dbReference type="RefSeq" id="WP_095512485.1">
    <property type="nucleotide sequence ID" value="NZ_MQWD01000005.1"/>
</dbReference>
<dbReference type="Gene3D" id="1.10.1660.10">
    <property type="match status" value="1"/>
</dbReference>
<evidence type="ECO:0000256" key="3">
    <source>
        <dbReference type="ARBA" id="ARBA00023163"/>
    </source>
</evidence>
<dbReference type="PANTHER" id="PTHR30204:SF94">
    <property type="entry name" value="HEAVY METAL-DEPENDENT TRANSCRIPTIONAL REGULATOR HI_0293-RELATED"/>
    <property type="match status" value="1"/>
</dbReference>
<dbReference type="SMART" id="SM00422">
    <property type="entry name" value="HTH_MERR"/>
    <property type="match status" value="1"/>
</dbReference>